<dbReference type="RefSeq" id="WP_139230276.1">
    <property type="nucleotide sequence ID" value="NZ_FPAS01000001.1"/>
</dbReference>
<evidence type="ECO:0000256" key="6">
    <source>
        <dbReference type="SAM" id="Phobius"/>
    </source>
</evidence>
<dbReference type="GO" id="GO:0015920">
    <property type="term" value="P:lipopolysaccharide transport"/>
    <property type="evidence" value="ECO:0007669"/>
    <property type="project" value="TreeGrafter"/>
</dbReference>
<dbReference type="AlphaFoldDB" id="A0A1I6YXQ7"/>
<protein>
    <submittedName>
        <fullName evidence="7">Lipopolysaccharide export system permease protein</fullName>
    </submittedName>
</protein>
<dbReference type="STRING" id="477690.SAMN05216474_1261"/>
<evidence type="ECO:0000256" key="3">
    <source>
        <dbReference type="ARBA" id="ARBA00022692"/>
    </source>
</evidence>
<feature type="transmembrane region" description="Helical" evidence="6">
    <location>
        <begin position="409"/>
        <end position="428"/>
    </location>
</feature>
<evidence type="ECO:0000256" key="4">
    <source>
        <dbReference type="ARBA" id="ARBA00022989"/>
    </source>
</evidence>
<gene>
    <name evidence="7" type="ORF">SAMN05216474_1261</name>
</gene>
<evidence type="ECO:0000313" key="8">
    <source>
        <dbReference type="Proteomes" id="UP000236454"/>
    </source>
</evidence>
<keyword evidence="8" id="KW-1185">Reference proteome</keyword>
<accession>A0A1I6YXQ7</accession>
<feature type="transmembrane region" description="Helical" evidence="6">
    <location>
        <begin position="99"/>
        <end position="118"/>
    </location>
</feature>
<dbReference type="OrthoDB" id="1096108at2"/>
<keyword evidence="5 6" id="KW-0472">Membrane</keyword>
<reference evidence="7 8" key="1">
    <citation type="submission" date="2016-10" db="EMBL/GenBank/DDBJ databases">
        <authorList>
            <person name="de Groot N.N."/>
        </authorList>
    </citation>
    <scope>NUCLEOTIDE SEQUENCE [LARGE SCALE GENOMIC DNA]</scope>
    <source>
        <strain evidence="7 8">CGMCC 1.7005</strain>
    </source>
</reference>
<organism evidence="7 8">
    <name type="scientific">Lishizhenia tianjinensis</name>
    <dbReference type="NCBI Taxonomy" id="477690"/>
    <lineage>
        <taxon>Bacteria</taxon>
        <taxon>Pseudomonadati</taxon>
        <taxon>Bacteroidota</taxon>
        <taxon>Flavobacteriia</taxon>
        <taxon>Flavobacteriales</taxon>
        <taxon>Crocinitomicaceae</taxon>
        <taxon>Lishizhenia</taxon>
    </lineage>
</organism>
<name>A0A1I6YXQ7_9FLAO</name>
<dbReference type="GO" id="GO:0043190">
    <property type="term" value="C:ATP-binding cassette (ABC) transporter complex"/>
    <property type="evidence" value="ECO:0007669"/>
    <property type="project" value="TreeGrafter"/>
</dbReference>
<dbReference type="EMBL" id="FPAS01000001">
    <property type="protein sequence ID" value="SFT55088.1"/>
    <property type="molecule type" value="Genomic_DNA"/>
</dbReference>
<feature type="transmembrane region" description="Helical" evidence="6">
    <location>
        <begin position="53"/>
        <end position="78"/>
    </location>
</feature>
<evidence type="ECO:0000313" key="7">
    <source>
        <dbReference type="EMBL" id="SFT55088.1"/>
    </source>
</evidence>
<evidence type="ECO:0000256" key="2">
    <source>
        <dbReference type="ARBA" id="ARBA00022475"/>
    </source>
</evidence>
<keyword evidence="3 6" id="KW-0812">Transmembrane</keyword>
<comment type="subcellular location">
    <subcellularLocation>
        <location evidence="1">Cell membrane</location>
        <topology evidence="1">Multi-pass membrane protein</topology>
    </subcellularLocation>
</comment>
<dbReference type="PANTHER" id="PTHR33529">
    <property type="entry name" value="SLR0882 PROTEIN-RELATED"/>
    <property type="match status" value="1"/>
</dbReference>
<proteinExistence type="predicted"/>
<dbReference type="Proteomes" id="UP000236454">
    <property type="component" value="Unassembled WGS sequence"/>
</dbReference>
<evidence type="ECO:0000256" key="1">
    <source>
        <dbReference type="ARBA" id="ARBA00004651"/>
    </source>
</evidence>
<feature type="transmembrane region" description="Helical" evidence="6">
    <location>
        <begin position="440"/>
        <end position="462"/>
    </location>
</feature>
<dbReference type="InterPro" id="IPR005495">
    <property type="entry name" value="LptG/LptF_permease"/>
</dbReference>
<keyword evidence="2" id="KW-1003">Cell membrane</keyword>
<evidence type="ECO:0000256" key="5">
    <source>
        <dbReference type="ARBA" id="ARBA00023136"/>
    </source>
</evidence>
<feature type="transmembrane region" description="Helical" evidence="6">
    <location>
        <begin position="382"/>
        <end position="402"/>
    </location>
</feature>
<feature type="transmembrane region" description="Helical" evidence="6">
    <location>
        <begin position="12"/>
        <end position="33"/>
    </location>
</feature>
<keyword evidence="4 6" id="KW-1133">Transmembrane helix</keyword>
<sequence length="481" mass="54536">MNRLSIFSIKSFGGPLLATFLISMFMLLMQFLWKYIDDLLGKGLDTVIILELLFYVSASLLPLALPLAILLASIITLGNLGEKNELTALKASGLSLYRILRPLTFVVILLSIGTFYFANYVIPVANLKWHSIIWDIQQTKLTSFLKPGSYTDDIDGFSIRVVEKTDNKVKGITIHDHTDEKVLKTITAEDGEFFKSKKGDVLFLKLDNGTVIEELSDGSKRKDSEMGKAYRAGRKSKFTTATYKMNMSGFTVDRSEDERFTNEYEMLNVFQINHLLDSLKTDYKNVADNFEKRVRGDLQYYQSVDFLPAQSSEKENADSTYLDQDSVQIDLAELSDNELSKAYKTALTRIREKQRKLNGQLDFEDAKHNNLRRFKIEFHRKFALSFTIIVLFFIGAPLGAIVKKGGFGAPVVIAVLLFMIYFVLISVGEGMAENFVVSPFWGMWGPSFILAPFAIFLMISAANDRSPIDIKAWQKRFSKKK</sequence>
<dbReference type="PANTHER" id="PTHR33529:SF6">
    <property type="entry name" value="YJGP_YJGQ FAMILY PERMEASE"/>
    <property type="match status" value="1"/>
</dbReference>
<dbReference type="Pfam" id="PF03739">
    <property type="entry name" value="LptF_LptG"/>
    <property type="match status" value="1"/>
</dbReference>